<dbReference type="Proteomes" id="UP001281761">
    <property type="component" value="Unassembled WGS sequence"/>
</dbReference>
<name>A0ABQ9XFV0_9EUKA</name>
<reference evidence="1 2" key="1">
    <citation type="journal article" date="2022" name="bioRxiv">
        <title>Genomics of Preaxostyla Flagellates Illuminates Evolutionary Transitions and the Path Towards Mitochondrial Loss.</title>
        <authorList>
            <person name="Novak L.V.F."/>
            <person name="Treitli S.C."/>
            <person name="Pyrih J."/>
            <person name="Halakuc P."/>
            <person name="Pipaliya S.V."/>
            <person name="Vacek V."/>
            <person name="Brzon O."/>
            <person name="Soukal P."/>
            <person name="Eme L."/>
            <person name="Dacks J.B."/>
            <person name="Karnkowska A."/>
            <person name="Elias M."/>
            <person name="Hampl V."/>
        </authorList>
    </citation>
    <scope>NUCLEOTIDE SEQUENCE [LARGE SCALE GENOMIC DNA]</scope>
    <source>
        <strain evidence="1">NAU3</strain>
        <tissue evidence="1">Gut</tissue>
    </source>
</reference>
<evidence type="ECO:0000313" key="2">
    <source>
        <dbReference type="Proteomes" id="UP001281761"/>
    </source>
</evidence>
<proteinExistence type="predicted"/>
<comment type="caution">
    <text evidence="1">The sequence shown here is derived from an EMBL/GenBank/DDBJ whole genome shotgun (WGS) entry which is preliminary data.</text>
</comment>
<keyword evidence="2" id="KW-1185">Reference proteome</keyword>
<evidence type="ECO:0000313" key="1">
    <source>
        <dbReference type="EMBL" id="KAK2950100.1"/>
    </source>
</evidence>
<sequence length="276" mass="30481">MGLKSFLRTEEQSTKFLELMMDEEKKEESGSPLPILNQTRTALEEIKTMLQEMIVVMGREAERGGNDEGRSGILKEIGGMLAQHFPEVFESRRTRIGASAIEFFPPTLYSLSGNTFTKHTIPGGGNLVSFELGAVVARLSLIVGGFPKNNYLIGIISSGIPDHAQEHALCYMDGGVGCWDLIRCRRATWLNKQHTNDQQACQVGEAGQRVVIEADGREGRRTLRMSQDGETQPAFFTNIPVPFRFAVCVYEPNESVTIKSVEIVQEAQMVGGTIPV</sequence>
<gene>
    <name evidence="1" type="ORF">BLNAU_14902</name>
</gene>
<dbReference type="EMBL" id="JARBJD010000142">
    <property type="protein sequence ID" value="KAK2950100.1"/>
    <property type="molecule type" value="Genomic_DNA"/>
</dbReference>
<protein>
    <submittedName>
        <fullName evidence="1">Uncharacterized protein</fullName>
    </submittedName>
</protein>
<organism evidence="1 2">
    <name type="scientific">Blattamonas nauphoetae</name>
    <dbReference type="NCBI Taxonomy" id="2049346"/>
    <lineage>
        <taxon>Eukaryota</taxon>
        <taxon>Metamonada</taxon>
        <taxon>Preaxostyla</taxon>
        <taxon>Oxymonadida</taxon>
        <taxon>Blattamonas</taxon>
    </lineage>
</organism>
<accession>A0ABQ9XFV0</accession>